<accession>A0A1E1LTB1</accession>
<dbReference type="AlphaFoldDB" id="A0A1E1LTB1"/>
<name>A0A1E1LTB1_9HELO</name>
<dbReference type="EMBL" id="FJUW01000096">
    <property type="protein sequence ID" value="CZT13733.1"/>
    <property type="molecule type" value="Genomic_DNA"/>
</dbReference>
<proteinExistence type="predicted"/>
<comment type="caution">
    <text evidence="1">The sequence shown here is derived from an EMBL/GenBank/DDBJ whole genome shotgun (WGS) entry which is preliminary data.</text>
</comment>
<evidence type="ECO:0000313" key="1">
    <source>
        <dbReference type="EMBL" id="CZT13733.1"/>
    </source>
</evidence>
<dbReference type="InParanoid" id="A0A1E1LTB1"/>
<reference evidence="2" key="1">
    <citation type="submission" date="2016-03" db="EMBL/GenBank/DDBJ databases">
        <authorList>
            <person name="Ploux O."/>
        </authorList>
    </citation>
    <scope>NUCLEOTIDE SEQUENCE [LARGE SCALE GENOMIC DNA]</scope>
    <source>
        <strain evidence="2">UK7</strain>
    </source>
</reference>
<gene>
    <name evidence="1" type="ORF">RCO7_11429</name>
</gene>
<dbReference type="Proteomes" id="UP000178129">
    <property type="component" value="Unassembled WGS sequence"/>
</dbReference>
<sequence length="75" mass="8221">MPVLVRYYTESDISSTGIPVNLGPGIYPSSHVTFSEAFRSRDDLVIVGAKVAPKSRTRDCGGKQVIRGKQDIRAR</sequence>
<keyword evidence="2" id="KW-1185">Reference proteome</keyword>
<evidence type="ECO:0000313" key="2">
    <source>
        <dbReference type="Proteomes" id="UP000178129"/>
    </source>
</evidence>
<protein>
    <submittedName>
        <fullName evidence="1">Uncharacterized protein</fullName>
    </submittedName>
</protein>
<organism evidence="1 2">
    <name type="scientific">Rhynchosporium graminicola</name>
    <dbReference type="NCBI Taxonomy" id="2792576"/>
    <lineage>
        <taxon>Eukaryota</taxon>
        <taxon>Fungi</taxon>
        <taxon>Dikarya</taxon>
        <taxon>Ascomycota</taxon>
        <taxon>Pezizomycotina</taxon>
        <taxon>Leotiomycetes</taxon>
        <taxon>Helotiales</taxon>
        <taxon>Ploettnerulaceae</taxon>
        <taxon>Rhynchosporium</taxon>
    </lineage>
</organism>